<dbReference type="EMBL" id="LPVJ01000068">
    <property type="protein sequence ID" value="KUO94908.1"/>
    <property type="molecule type" value="Genomic_DNA"/>
</dbReference>
<gene>
    <name evidence="1" type="ORF">ATW55_00045</name>
</gene>
<keyword evidence="2" id="KW-1185">Reference proteome</keyword>
<accession>A0A117SX71</accession>
<dbReference type="RefSeq" id="WP_067719130.1">
    <property type="nucleotide sequence ID" value="NZ_LPVJ01000068.1"/>
</dbReference>
<organism evidence="1 2">
    <name type="scientific">Ferroacidibacillus organovorans</name>
    <dbReference type="NCBI Taxonomy" id="1765683"/>
    <lineage>
        <taxon>Bacteria</taxon>
        <taxon>Bacillati</taxon>
        <taxon>Bacillota</taxon>
        <taxon>Bacilli</taxon>
        <taxon>Bacillales</taxon>
        <taxon>Alicyclobacillaceae</taxon>
        <taxon>Ferroacidibacillus</taxon>
    </lineage>
</organism>
<sequence length="65" mass="7332">MNFKLHNDFPSVNPEKLQDVYASVGWMNHNADIITKVFNASTHVTLAMDNDRVIGFGRVELSNLV</sequence>
<evidence type="ECO:0000313" key="1">
    <source>
        <dbReference type="EMBL" id="KUO94908.1"/>
    </source>
</evidence>
<dbReference type="OrthoDB" id="9775804at2"/>
<comment type="caution">
    <text evidence="1">The sequence shown here is derived from an EMBL/GenBank/DDBJ whole genome shotgun (WGS) entry which is preliminary data.</text>
</comment>
<dbReference type="Proteomes" id="UP000053557">
    <property type="component" value="Unassembled WGS sequence"/>
</dbReference>
<name>A0A117SX71_9BACL</name>
<proteinExistence type="predicted"/>
<dbReference type="AlphaFoldDB" id="A0A117SX71"/>
<dbReference type="Gene3D" id="3.40.630.30">
    <property type="match status" value="1"/>
</dbReference>
<evidence type="ECO:0000313" key="2">
    <source>
        <dbReference type="Proteomes" id="UP000053557"/>
    </source>
</evidence>
<evidence type="ECO:0008006" key="3">
    <source>
        <dbReference type="Google" id="ProtNLM"/>
    </source>
</evidence>
<protein>
    <recommendedName>
        <fullName evidence="3">GNAT family N-acetyltransferase</fullName>
    </recommendedName>
</protein>
<reference evidence="1 2" key="1">
    <citation type="submission" date="2015-12" db="EMBL/GenBank/DDBJ databases">
        <title>Draft genome sequence of Acidibacillus ferrooxidans ITV001, isolated from a chalcopyrite acid mine drainage site in Brazil.</title>
        <authorList>
            <person name="Dall'Agnol H."/>
            <person name="Nancucheo I."/>
            <person name="Johnson B."/>
            <person name="Oliveira R."/>
            <person name="Leite L."/>
            <person name="Pylro V."/>
            <person name="Nunes G.L."/>
            <person name="Tzotzos G."/>
            <person name="Fernandes G.R."/>
            <person name="Dutra J."/>
            <person name="Orellana S.C."/>
            <person name="Oliveira G."/>
        </authorList>
    </citation>
    <scope>NUCLEOTIDE SEQUENCE [LARGE SCALE GENOMIC DNA]</scope>
    <source>
        <strain evidence="2">ITV01</strain>
    </source>
</reference>